<feature type="modified residue" description="4-aspartylphosphate" evidence="8">
    <location>
        <position position="86"/>
    </location>
</feature>
<organism evidence="12 13">
    <name type="scientific">Microthlaspi erraticum</name>
    <dbReference type="NCBI Taxonomy" id="1685480"/>
    <lineage>
        <taxon>Eukaryota</taxon>
        <taxon>Viridiplantae</taxon>
        <taxon>Streptophyta</taxon>
        <taxon>Embryophyta</taxon>
        <taxon>Tracheophyta</taxon>
        <taxon>Spermatophyta</taxon>
        <taxon>Magnoliopsida</taxon>
        <taxon>eudicotyledons</taxon>
        <taxon>Gunneridae</taxon>
        <taxon>Pentapetalae</taxon>
        <taxon>rosids</taxon>
        <taxon>malvids</taxon>
        <taxon>Brassicales</taxon>
        <taxon>Brassicaceae</taxon>
        <taxon>Coluteocarpeae</taxon>
        <taxon>Microthlaspi</taxon>
    </lineage>
</organism>
<dbReference type="InterPro" id="IPR045279">
    <property type="entry name" value="ARR-like"/>
</dbReference>
<evidence type="ECO:0000259" key="10">
    <source>
        <dbReference type="PROSITE" id="PS50110"/>
    </source>
</evidence>
<keyword evidence="7" id="KW-0539">Nucleus</keyword>
<evidence type="ECO:0000256" key="8">
    <source>
        <dbReference type="PROSITE-ProRule" id="PRU00169"/>
    </source>
</evidence>
<gene>
    <name evidence="12" type="ORF">MERR_LOCUS35492</name>
</gene>
<sequence>MLAGNPSRGEDKTRSLQQKTSEFNSLLNGIPASTNILLVDTNFVTLFDMRDIMQQYAYEVTIFTEADEAIAFLTNCEHEINIVIWDFNMPGINGLQALDIIGSRLDLPVVITADDDPVESVMQATLHGACDYLVKPVKSSIIANIWQHIVRKKMMRKPGLVPPVQSEDKGGQNIGEAEENAAKKPRMASASEETQPLPSDPVPSNGLDKDNDNSKTIKQGNGEKDKVNPKKPRTVWDNDLQEKFLEAIDVAGGSEKANPKEILKILKEMKVEGLTGNNVASHLQKYRQSLAEVKAPAQPVQEAPWVPLGVYDTLVKSSSIKINDDQVQQDQYRNNVQTTSLLNGFTIQPNQYPNNFLTTTSLLNGFTVQPNQYPNSIHTTTSSLMNGGLSSVQTATSSLVNGDKVQQNQYLNKVHAATSSLVNGDTVQQSKYRSSVQRATSSLVNVQQNQHLSSVHTATSSLVNGDTVQQNQYLNKVHTATSMNGETVQHQYLNNVHTATSSLVNTDPIQQNQYRNGYSTVNNNNDNQFMTNPLPRLPYLDHPHLQPQQPQQESQQEPQQQQPQQEPQQQHDQQLPLSHEWNYVTSNYEPEEDYSATEPELIYTNSTYDLGEYFPNGYNFPQ</sequence>
<feature type="compositionally biased region" description="Basic and acidic residues" evidence="9">
    <location>
        <begin position="207"/>
        <end position="235"/>
    </location>
</feature>
<dbReference type="CDD" id="cd17584">
    <property type="entry name" value="REC_typeB_ARR-like"/>
    <property type="match status" value="1"/>
</dbReference>
<dbReference type="AlphaFoldDB" id="A0A6D2K8N9"/>
<dbReference type="NCBIfam" id="TIGR01557">
    <property type="entry name" value="myb_SHAQKYF"/>
    <property type="match status" value="1"/>
</dbReference>
<keyword evidence="2 8" id="KW-0597">Phosphoprotein</keyword>
<keyword evidence="3" id="KW-0902">Two-component regulatory system</keyword>
<evidence type="ECO:0000256" key="5">
    <source>
        <dbReference type="ARBA" id="ARBA00023159"/>
    </source>
</evidence>
<evidence type="ECO:0000259" key="11">
    <source>
        <dbReference type="PROSITE" id="PS51294"/>
    </source>
</evidence>
<evidence type="ECO:0000256" key="4">
    <source>
        <dbReference type="ARBA" id="ARBA00023015"/>
    </source>
</evidence>
<dbReference type="FunFam" id="1.10.10.60:FF:000007">
    <property type="entry name" value="Two-component response regulator"/>
    <property type="match status" value="1"/>
</dbReference>
<dbReference type="Proteomes" id="UP000467841">
    <property type="component" value="Unassembled WGS sequence"/>
</dbReference>
<dbReference type="GO" id="GO:0000160">
    <property type="term" value="P:phosphorelay signal transduction system"/>
    <property type="evidence" value="ECO:0007669"/>
    <property type="project" value="UniProtKB-KW"/>
</dbReference>
<evidence type="ECO:0000313" key="13">
    <source>
        <dbReference type="Proteomes" id="UP000467841"/>
    </source>
</evidence>
<dbReference type="InterPro" id="IPR011006">
    <property type="entry name" value="CheY-like_superfamily"/>
</dbReference>
<dbReference type="EMBL" id="CACVBM020001385">
    <property type="protein sequence ID" value="CAA7048257.1"/>
    <property type="molecule type" value="Genomic_DNA"/>
</dbReference>
<feature type="region of interest" description="Disordered" evidence="9">
    <location>
        <begin position="160"/>
        <end position="235"/>
    </location>
</feature>
<feature type="compositionally biased region" description="Low complexity" evidence="9">
    <location>
        <begin position="545"/>
        <end position="579"/>
    </location>
</feature>
<dbReference type="GO" id="GO:0005634">
    <property type="term" value="C:nucleus"/>
    <property type="evidence" value="ECO:0007669"/>
    <property type="project" value="UniProtKB-SubCell"/>
</dbReference>
<feature type="region of interest" description="Disordered" evidence="9">
    <location>
        <begin position="514"/>
        <end position="600"/>
    </location>
</feature>
<proteinExistence type="predicted"/>
<dbReference type="PROSITE" id="PS50110">
    <property type="entry name" value="RESPONSE_REGULATORY"/>
    <property type="match status" value="1"/>
</dbReference>
<name>A0A6D2K8N9_9BRAS</name>
<evidence type="ECO:0000256" key="9">
    <source>
        <dbReference type="SAM" id="MobiDB-lite"/>
    </source>
</evidence>
<feature type="domain" description="HTH myb-type" evidence="11">
    <location>
        <begin position="228"/>
        <end position="291"/>
    </location>
</feature>
<accession>A0A6D2K8N9</accession>
<feature type="compositionally biased region" description="Polar residues" evidence="9">
    <location>
        <begin position="514"/>
        <end position="531"/>
    </location>
</feature>
<dbReference type="PANTHER" id="PTHR43874:SF98">
    <property type="entry name" value="TWO-COMPONENT RESPONSE REGULATOR ARR19-RELATED"/>
    <property type="match status" value="1"/>
</dbReference>
<dbReference type="PROSITE" id="PS51294">
    <property type="entry name" value="HTH_MYB"/>
    <property type="match status" value="1"/>
</dbReference>
<dbReference type="Gene3D" id="1.10.10.60">
    <property type="entry name" value="Homeodomain-like"/>
    <property type="match status" value="1"/>
</dbReference>
<dbReference type="SUPFAM" id="SSF46689">
    <property type="entry name" value="Homeodomain-like"/>
    <property type="match status" value="1"/>
</dbReference>
<evidence type="ECO:0000256" key="7">
    <source>
        <dbReference type="ARBA" id="ARBA00023242"/>
    </source>
</evidence>
<dbReference type="Gene3D" id="3.40.50.2300">
    <property type="match status" value="1"/>
</dbReference>
<evidence type="ECO:0000256" key="1">
    <source>
        <dbReference type="ARBA" id="ARBA00004123"/>
    </source>
</evidence>
<comment type="subcellular location">
    <subcellularLocation>
        <location evidence="1">Nucleus</location>
    </subcellularLocation>
</comment>
<keyword evidence="5" id="KW-0010">Activator</keyword>
<evidence type="ECO:0000313" key="12">
    <source>
        <dbReference type="EMBL" id="CAA7048257.1"/>
    </source>
</evidence>
<dbReference type="SMART" id="SM00448">
    <property type="entry name" value="REC"/>
    <property type="match status" value="1"/>
</dbReference>
<keyword evidence="13" id="KW-1185">Reference proteome</keyword>
<dbReference type="Pfam" id="PF00072">
    <property type="entry name" value="Response_reg"/>
    <property type="match status" value="1"/>
</dbReference>
<reference evidence="12" key="1">
    <citation type="submission" date="2020-01" db="EMBL/GenBank/DDBJ databases">
        <authorList>
            <person name="Mishra B."/>
        </authorList>
    </citation>
    <scope>NUCLEOTIDE SEQUENCE [LARGE SCALE GENOMIC DNA]</scope>
</reference>
<keyword evidence="4" id="KW-0805">Transcription regulation</keyword>
<evidence type="ECO:0000256" key="3">
    <source>
        <dbReference type="ARBA" id="ARBA00023012"/>
    </source>
</evidence>
<dbReference type="InterPro" id="IPR009057">
    <property type="entry name" value="Homeodomain-like_sf"/>
</dbReference>
<evidence type="ECO:0000256" key="6">
    <source>
        <dbReference type="ARBA" id="ARBA00023163"/>
    </source>
</evidence>
<comment type="caution">
    <text evidence="12">The sequence shown here is derived from an EMBL/GenBank/DDBJ whole genome shotgun (WGS) entry which is preliminary data.</text>
</comment>
<dbReference type="PANTHER" id="PTHR43874">
    <property type="entry name" value="TWO-COMPONENT RESPONSE REGULATOR"/>
    <property type="match status" value="1"/>
</dbReference>
<evidence type="ECO:0000256" key="2">
    <source>
        <dbReference type="ARBA" id="ARBA00022553"/>
    </source>
</evidence>
<feature type="domain" description="Response regulatory" evidence="10">
    <location>
        <begin position="35"/>
        <end position="150"/>
    </location>
</feature>
<dbReference type="GO" id="GO:0009736">
    <property type="term" value="P:cytokinin-activated signaling pathway"/>
    <property type="evidence" value="ECO:0007669"/>
    <property type="project" value="InterPro"/>
</dbReference>
<dbReference type="InterPro" id="IPR006447">
    <property type="entry name" value="Myb_dom_plants"/>
</dbReference>
<dbReference type="InterPro" id="IPR017930">
    <property type="entry name" value="Myb_dom"/>
</dbReference>
<dbReference type="OrthoDB" id="1080777at2759"/>
<dbReference type="InterPro" id="IPR001789">
    <property type="entry name" value="Sig_transdc_resp-reg_receiver"/>
</dbReference>
<evidence type="ECO:0008006" key="14">
    <source>
        <dbReference type="Google" id="ProtNLM"/>
    </source>
</evidence>
<keyword evidence="6" id="KW-0804">Transcription</keyword>
<dbReference type="SUPFAM" id="SSF52172">
    <property type="entry name" value="CheY-like"/>
    <property type="match status" value="1"/>
</dbReference>
<protein>
    <recommendedName>
        <fullName evidence="14">Response regulatory domain-containing protein</fullName>
    </recommendedName>
</protein>
<dbReference type="GO" id="GO:0003677">
    <property type="term" value="F:DNA binding"/>
    <property type="evidence" value="ECO:0007669"/>
    <property type="project" value="InterPro"/>
</dbReference>